<dbReference type="Pfam" id="PF01558">
    <property type="entry name" value="POR"/>
    <property type="match status" value="1"/>
</dbReference>
<comment type="caution">
    <text evidence="3">The sequence shown here is derived from an EMBL/GenBank/DDBJ whole genome shotgun (WGS) entry which is preliminary data.</text>
</comment>
<dbReference type="PANTHER" id="PTHR43854:SF1">
    <property type="entry name" value="INDOLEPYRUVATE OXIDOREDUCTASE SUBUNIT IORB"/>
    <property type="match status" value="1"/>
</dbReference>
<dbReference type="Gene3D" id="3.40.920.10">
    <property type="entry name" value="Pyruvate-ferredoxin oxidoreductase, PFOR, domain III"/>
    <property type="match status" value="1"/>
</dbReference>
<dbReference type="InterPro" id="IPR002869">
    <property type="entry name" value="Pyrv_flavodox_OxRed_cen"/>
</dbReference>
<name>A0A7J3XY03_9CREN</name>
<feature type="domain" description="Pyruvate/ketoisovalerate oxidoreductase catalytic" evidence="2">
    <location>
        <begin position="13"/>
        <end position="193"/>
    </location>
</feature>
<dbReference type="SUPFAM" id="SSF53323">
    <property type="entry name" value="Pyruvate-ferredoxin oxidoreductase, PFOR, domain III"/>
    <property type="match status" value="1"/>
</dbReference>
<dbReference type="InterPro" id="IPR052198">
    <property type="entry name" value="IorB_Oxidoreductase"/>
</dbReference>
<gene>
    <name evidence="3" type="ORF">ENM60_02205</name>
</gene>
<dbReference type="GO" id="GO:0016903">
    <property type="term" value="F:oxidoreductase activity, acting on the aldehyde or oxo group of donors"/>
    <property type="evidence" value="ECO:0007669"/>
    <property type="project" value="InterPro"/>
</dbReference>
<proteinExistence type="predicted"/>
<dbReference type="InterPro" id="IPR019752">
    <property type="entry name" value="Pyrv/ketoisovalerate_OxRed_cat"/>
</dbReference>
<dbReference type="EMBL" id="DRYK01000030">
    <property type="protein sequence ID" value="HHP67592.1"/>
    <property type="molecule type" value="Genomic_DNA"/>
</dbReference>
<evidence type="ECO:0000259" key="2">
    <source>
        <dbReference type="Pfam" id="PF01558"/>
    </source>
</evidence>
<sequence>MSGVVNILIASVGGQGGLTLSRIIAEASVIQGLSVRTGETLGMAQRFGSVLSFVRVGERVLSPIFGRGEADYLLGLELVETLRAVGYLRNSGLAIAADEYKPPVSSSLRPAPAWSKDSVARALREVLGDRLHFIPARRLAVKAGSHRAINAVLLGVLNASAQLFTHRVVEEAISRVLHGKAVEISVKAYYEGFNLYKESVGEGCRGG</sequence>
<dbReference type="PANTHER" id="PTHR43854">
    <property type="entry name" value="INDOLEPYRUVATE OXIDOREDUCTASE SUBUNIT IORB"/>
    <property type="match status" value="1"/>
</dbReference>
<reference evidence="3" key="1">
    <citation type="journal article" date="2020" name="mSystems">
        <title>Genome- and Community-Level Interaction Insights into Carbon Utilization and Element Cycling Functions of Hydrothermarchaeota in Hydrothermal Sediment.</title>
        <authorList>
            <person name="Zhou Z."/>
            <person name="Liu Y."/>
            <person name="Xu W."/>
            <person name="Pan J."/>
            <person name="Luo Z.H."/>
            <person name="Li M."/>
        </authorList>
    </citation>
    <scope>NUCLEOTIDE SEQUENCE [LARGE SCALE GENOMIC DNA]</scope>
    <source>
        <strain evidence="3">SpSt-110</strain>
    </source>
</reference>
<keyword evidence="3" id="KW-0670">Pyruvate</keyword>
<protein>
    <submittedName>
        <fullName evidence="3">Indolepyruvate oxidoreductase</fullName>
    </submittedName>
</protein>
<evidence type="ECO:0000313" key="3">
    <source>
        <dbReference type="EMBL" id="HHP67592.1"/>
    </source>
</evidence>
<dbReference type="AlphaFoldDB" id="A0A7J3XY03"/>
<organism evidence="3">
    <name type="scientific">Thermogladius calderae</name>
    <dbReference type="NCBI Taxonomy" id="1200300"/>
    <lineage>
        <taxon>Archaea</taxon>
        <taxon>Thermoproteota</taxon>
        <taxon>Thermoprotei</taxon>
        <taxon>Desulfurococcales</taxon>
        <taxon>Desulfurococcaceae</taxon>
        <taxon>Thermogladius</taxon>
    </lineage>
</organism>
<keyword evidence="1" id="KW-0560">Oxidoreductase</keyword>
<accession>A0A7J3XY03</accession>
<evidence type="ECO:0000256" key="1">
    <source>
        <dbReference type="ARBA" id="ARBA00023002"/>
    </source>
</evidence>